<comment type="cofactor">
    <cofactor evidence="7">
        <name>prenylated FMN</name>
        <dbReference type="ChEBI" id="CHEBI:87746"/>
    </cofactor>
</comment>
<comment type="pathway">
    <text evidence="1">Isoprenoid biosynthesis; isopentenyl diphosphate biosynthesis via mevalonate pathway.</text>
</comment>
<protein>
    <recommendedName>
        <fullName evidence="6">Anhydromevalonate phosphate decarboxylase</fullName>
        <ecNumber evidence="5">4.1.1.126</ecNumber>
    </recommendedName>
</protein>
<dbReference type="AlphaFoldDB" id="A0A7J3I758"/>
<dbReference type="EC" id="4.1.1.126" evidence="5"/>
<dbReference type="Pfam" id="PF20696">
    <property type="entry name" value="UbiD_C"/>
    <property type="match status" value="1"/>
</dbReference>
<accession>A0A7J3I758</accession>
<dbReference type="PANTHER" id="PTHR30108:SF21">
    <property type="entry name" value="4-HYDROXYBENZOATE DECARBOXYLASE"/>
    <property type="match status" value="1"/>
</dbReference>
<comment type="caution">
    <text evidence="10">The sequence shown here is derived from an EMBL/GenBank/DDBJ whole genome shotgun (WGS) entry which is preliminary data.</text>
</comment>
<feature type="domain" description="3-octaprenyl-4-hydroxybenzoate carboxy-lyase-like C-terminal" evidence="9">
    <location>
        <begin position="289"/>
        <end position="409"/>
    </location>
</feature>
<dbReference type="InterPro" id="IPR002830">
    <property type="entry name" value="UbiD"/>
</dbReference>
<organism evidence="10">
    <name type="scientific">Ignisphaera aggregans</name>
    <dbReference type="NCBI Taxonomy" id="334771"/>
    <lineage>
        <taxon>Archaea</taxon>
        <taxon>Thermoproteota</taxon>
        <taxon>Thermoprotei</taxon>
        <taxon>Desulfurococcales</taxon>
        <taxon>Desulfurococcaceae</taxon>
        <taxon>Ignisphaera</taxon>
    </lineage>
</organism>
<evidence type="ECO:0000256" key="7">
    <source>
        <dbReference type="ARBA" id="ARBA00049936"/>
    </source>
</evidence>
<dbReference type="SUPFAM" id="SSF143968">
    <property type="entry name" value="UbiD C-terminal domain-like"/>
    <property type="match status" value="1"/>
</dbReference>
<dbReference type="SUPFAM" id="SSF50475">
    <property type="entry name" value="FMN-binding split barrel"/>
    <property type="match status" value="1"/>
</dbReference>
<evidence type="ECO:0000256" key="5">
    <source>
        <dbReference type="ARBA" id="ARBA00049727"/>
    </source>
</evidence>
<feature type="domain" description="3-octaprenyl-4-hydroxybenzoate carboxy-lyase-like Rift-related" evidence="8">
    <location>
        <begin position="105"/>
        <end position="283"/>
    </location>
</feature>
<dbReference type="GO" id="GO:0016831">
    <property type="term" value="F:carboxy-lyase activity"/>
    <property type="evidence" value="ECO:0007669"/>
    <property type="project" value="InterPro"/>
</dbReference>
<evidence type="ECO:0000313" key="10">
    <source>
        <dbReference type="EMBL" id="HGN36415.1"/>
    </source>
</evidence>
<comment type="similarity">
    <text evidence="2">Belongs to the UbiD family.</text>
</comment>
<dbReference type="EMBL" id="DTAI01000077">
    <property type="protein sequence ID" value="HGN36415.1"/>
    <property type="molecule type" value="Genomic_DNA"/>
</dbReference>
<sequence>MSLREFIESIPVDEVVDLRNNMFDVELEPSKILFEYDGIEKIVLFRVGNSDLICVGNVLNSRRRLYKYILNAGNEDEAYRSFLESTRAPSKPKERTFEAYFRYLRNIDLYTIPFIKFFPKDGGRYLTSSIFISCLDEICNASIHRTMLLTRNSVVARIVPRHLRYIYDKYRERGKDTPVAIVVGAHPAATLMAATSPPLGVFELNLVPNLLPSFSIAYTPKYRLPIPVPAAIVMEGRITGELVDEGPFVDLLNLYDSVRKEPVIVIEAVYMNDEEYFHTILPSGKEHKLLQSFSKEALIWEYVGRVVPRVHKVRLLEAAGSWLHAVISIEKNSDGDARNAILASFSAHPSLKMVTVVDPDIDVDSLYMIEWAFATRFRGRDSIVLIERTRCSTLDPISPNGICDKIGFDLTIPMGSDKTRFLYVKI</sequence>
<evidence type="ECO:0000256" key="4">
    <source>
        <dbReference type="ARBA" id="ARBA00049583"/>
    </source>
</evidence>
<evidence type="ECO:0000256" key="2">
    <source>
        <dbReference type="ARBA" id="ARBA00010021"/>
    </source>
</evidence>
<dbReference type="InterPro" id="IPR049381">
    <property type="entry name" value="UbiD-like_C"/>
</dbReference>
<evidence type="ECO:0000256" key="6">
    <source>
        <dbReference type="ARBA" id="ARBA00049754"/>
    </source>
</evidence>
<dbReference type="Pfam" id="PF01977">
    <property type="entry name" value="UbiD"/>
    <property type="match status" value="1"/>
</dbReference>
<gene>
    <name evidence="10" type="ORF">ENT87_02550</name>
</gene>
<name>A0A7J3I758_9CREN</name>
<dbReference type="PANTHER" id="PTHR30108">
    <property type="entry name" value="3-OCTAPRENYL-4-HYDROXYBENZOATE CARBOXY-LYASE-RELATED"/>
    <property type="match status" value="1"/>
</dbReference>
<evidence type="ECO:0000256" key="3">
    <source>
        <dbReference type="ARBA" id="ARBA00049054"/>
    </source>
</evidence>
<evidence type="ECO:0000259" key="8">
    <source>
        <dbReference type="Pfam" id="PF01977"/>
    </source>
</evidence>
<proteinExistence type="inferred from homology"/>
<evidence type="ECO:0000259" key="9">
    <source>
        <dbReference type="Pfam" id="PF20696"/>
    </source>
</evidence>
<comment type="function">
    <text evidence="4">Catalyzes the conversion of trans-anhydromevalonate 5-phosphate (tAHMP) into isopentenyl phosphate. Involved in the archaeal mevalonate (MVA) pathway, which provides fundamental precursors for isoprenoid biosynthesis, such as isopentenyl diphosphate (IPP) and dimethylallyl diphosphate (DMAPP).</text>
</comment>
<dbReference type="Gene3D" id="3.40.1670.10">
    <property type="entry name" value="UbiD C-terminal domain-like"/>
    <property type="match status" value="1"/>
</dbReference>
<reference evidence="10" key="1">
    <citation type="journal article" date="2020" name="mSystems">
        <title>Genome- and Community-Level Interaction Insights into Carbon Utilization and Element Cycling Functions of Hydrothermarchaeota in Hydrothermal Sediment.</title>
        <authorList>
            <person name="Zhou Z."/>
            <person name="Liu Y."/>
            <person name="Xu W."/>
            <person name="Pan J."/>
            <person name="Luo Z.H."/>
            <person name="Li M."/>
        </authorList>
    </citation>
    <scope>NUCLEOTIDE SEQUENCE [LARGE SCALE GENOMIC DNA]</scope>
    <source>
        <strain evidence="10">SpSt-618</strain>
    </source>
</reference>
<comment type="catalytic activity">
    <reaction evidence="3">
        <text>(2E)-3-methyl-5-phosphooxypent-2-enoate + H(+) = isopentenyl phosphate + CO2</text>
        <dbReference type="Rhea" id="RHEA:78971"/>
        <dbReference type="ChEBI" id="CHEBI:15378"/>
        <dbReference type="ChEBI" id="CHEBI:16526"/>
        <dbReference type="ChEBI" id="CHEBI:65078"/>
        <dbReference type="ChEBI" id="CHEBI:229665"/>
        <dbReference type="EC" id="4.1.1.126"/>
    </reaction>
    <physiologicalReaction direction="left-to-right" evidence="3">
        <dbReference type="Rhea" id="RHEA:78972"/>
    </physiologicalReaction>
</comment>
<dbReference type="GO" id="GO:0005737">
    <property type="term" value="C:cytoplasm"/>
    <property type="evidence" value="ECO:0007669"/>
    <property type="project" value="TreeGrafter"/>
</dbReference>
<dbReference type="NCBIfam" id="TIGR00148">
    <property type="entry name" value="UbiD family decarboxylase"/>
    <property type="match status" value="1"/>
</dbReference>
<evidence type="ECO:0000256" key="1">
    <source>
        <dbReference type="ARBA" id="ARBA00005092"/>
    </source>
</evidence>
<dbReference type="InterPro" id="IPR048304">
    <property type="entry name" value="UbiD_Rift_dom"/>
</dbReference>